<evidence type="ECO:0000313" key="2">
    <source>
        <dbReference type="Proteomes" id="UP000276133"/>
    </source>
</evidence>
<keyword evidence="2" id="KW-1185">Reference proteome</keyword>
<protein>
    <submittedName>
        <fullName evidence="1">Uncharacterized protein</fullName>
    </submittedName>
</protein>
<evidence type="ECO:0000313" key="1">
    <source>
        <dbReference type="EMBL" id="RNA11298.1"/>
    </source>
</evidence>
<accession>A0A3M7QK11</accession>
<sequence>MILCQTEKNKNTWQISIPSDDIDNISILLDDIDFENIDIFYRYSLSISSIDFWKILNTFFNLSTINNYDGLLYKSFQKYLPKEKNFLSK</sequence>
<organism evidence="1 2">
    <name type="scientific">Brachionus plicatilis</name>
    <name type="common">Marine rotifer</name>
    <name type="synonym">Brachionus muelleri</name>
    <dbReference type="NCBI Taxonomy" id="10195"/>
    <lineage>
        <taxon>Eukaryota</taxon>
        <taxon>Metazoa</taxon>
        <taxon>Spiralia</taxon>
        <taxon>Gnathifera</taxon>
        <taxon>Rotifera</taxon>
        <taxon>Eurotatoria</taxon>
        <taxon>Monogononta</taxon>
        <taxon>Pseudotrocha</taxon>
        <taxon>Ploima</taxon>
        <taxon>Brachionidae</taxon>
        <taxon>Brachionus</taxon>
    </lineage>
</organism>
<comment type="caution">
    <text evidence="1">The sequence shown here is derived from an EMBL/GenBank/DDBJ whole genome shotgun (WGS) entry which is preliminary data.</text>
</comment>
<dbReference type="EMBL" id="REGN01005991">
    <property type="protein sequence ID" value="RNA11298.1"/>
    <property type="molecule type" value="Genomic_DNA"/>
</dbReference>
<dbReference type="Proteomes" id="UP000276133">
    <property type="component" value="Unassembled WGS sequence"/>
</dbReference>
<dbReference type="AlphaFoldDB" id="A0A3M7QK11"/>
<proteinExistence type="predicted"/>
<name>A0A3M7QK11_BRAPC</name>
<gene>
    <name evidence="1" type="ORF">BpHYR1_016165</name>
</gene>
<reference evidence="1 2" key="1">
    <citation type="journal article" date="2018" name="Sci. Rep.">
        <title>Genomic signatures of local adaptation to the degree of environmental predictability in rotifers.</title>
        <authorList>
            <person name="Franch-Gras L."/>
            <person name="Hahn C."/>
            <person name="Garcia-Roger E.M."/>
            <person name="Carmona M.J."/>
            <person name="Serra M."/>
            <person name="Gomez A."/>
        </authorList>
    </citation>
    <scope>NUCLEOTIDE SEQUENCE [LARGE SCALE GENOMIC DNA]</scope>
    <source>
        <strain evidence="1">HYR1</strain>
    </source>
</reference>